<keyword evidence="1" id="KW-0812">Transmembrane</keyword>
<organism evidence="3 4">
    <name type="scientific">Roseovarius atlanticus</name>
    <dbReference type="NCBI Taxonomy" id="1641875"/>
    <lineage>
        <taxon>Bacteria</taxon>
        <taxon>Pseudomonadati</taxon>
        <taxon>Pseudomonadota</taxon>
        <taxon>Alphaproteobacteria</taxon>
        <taxon>Rhodobacterales</taxon>
        <taxon>Roseobacteraceae</taxon>
        <taxon>Roseovarius</taxon>
    </lineage>
</organism>
<dbReference type="InterPro" id="IPR000792">
    <property type="entry name" value="Tscrpt_reg_LuxR_C"/>
</dbReference>
<feature type="transmembrane region" description="Helical" evidence="1">
    <location>
        <begin position="43"/>
        <end position="63"/>
    </location>
</feature>
<dbReference type="AlphaFoldDB" id="A0A0T5P076"/>
<dbReference type="STRING" id="1641875.XM53_01955"/>
<dbReference type="Proteomes" id="UP000051295">
    <property type="component" value="Unassembled WGS sequence"/>
</dbReference>
<keyword evidence="4" id="KW-1185">Reference proteome</keyword>
<protein>
    <recommendedName>
        <fullName evidence="2">HTH luxR-type domain-containing protein</fullName>
    </recommendedName>
</protein>
<dbReference type="Gene3D" id="1.10.10.10">
    <property type="entry name" value="Winged helix-like DNA-binding domain superfamily/Winged helix DNA-binding domain"/>
    <property type="match status" value="1"/>
</dbReference>
<evidence type="ECO:0000313" key="3">
    <source>
        <dbReference type="EMBL" id="KRS14505.1"/>
    </source>
</evidence>
<feature type="domain" description="HTH luxR-type" evidence="2">
    <location>
        <begin position="99"/>
        <end position="156"/>
    </location>
</feature>
<dbReference type="PATRIC" id="fig|1641875.4.peg.1481"/>
<dbReference type="InterPro" id="IPR036388">
    <property type="entry name" value="WH-like_DNA-bd_sf"/>
</dbReference>
<comment type="caution">
    <text evidence="3">The sequence shown here is derived from an EMBL/GenBank/DDBJ whole genome shotgun (WGS) entry which is preliminary data.</text>
</comment>
<accession>A0A0T5P076</accession>
<dbReference type="GO" id="GO:0006355">
    <property type="term" value="P:regulation of DNA-templated transcription"/>
    <property type="evidence" value="ECO:0007669"/>
    <property type="project" value="InterPro"/>
</dbReference>
<dbReference type="RefSeq" id="WP_057789717.1">
    <property type="nucleotide sequence ID" value="NZ_LAXJ01000002.1"/>
</dbReference>
<dbReference type="EMBL" id="LAXJ01000002">
    <property type="protein sequence ID" value="KRS14505.1"/>
    <property type="molecule type" value="Genomic_DNA"/>
</dbReference>
<evidence type="ECO:0000256" key="1">
    <source>
        <dbReference type="SAM" id="Phobius"/>
    </source>
</evidence>
<feature type="transmembrane region" description="Helical" evidence="1">
    <location>
        <begin position="12"/>
        <end position="31"/>
    </location>
</feature>
<dbReference type="InterPro" id="IPR016032">
    <property type="entry name" value="Sig_transdc_resp-reg_C-effctor"/>
</dbReference>
<proteinExistence type="predicted"/>
<dbReference type="OrthoDB" id="8277135at2"/>
<dbReference type="GO" id="GO:0003677">
    <property type="term" value="F:DNA binding"/>
    <property type="evidence" value="ECO:0007669"/>
    <property type="project" value="InterPro"/>
</dbReference>
<gene>
    <name evidence="3" type="ORF">XM53_01955</name>
</gene>
<sequence>MTPRRQDKPGALIALIAVQSLCAAFFLWDVVMDLAPWDLRALTNLHIVIEALAALALVSAIVFETRYLMRLLRRKAHLESQVSIAAGAMAEIIETHFDEWALTPAERDVAMFAIKGFSVAETAKFRGSAEGTVKSQLNAVYRKADVPGRGALLGLLVGDLLDMPLVPSETRAAS</sequence>
<reference evidence="3 4" key="1">
    <citation type="submission" date="2015-04" db="EMBL/GenBank/DDBJ databases">
        <title>The draft genome sequence of Roseovarius sp.R12b.</title>
        <authorList>
            <person name="Li G."/>
            <person name="Lai Q."/>
            <person name="Shao Z."/>
            <person name="Yan P."/>
        </authorList>
    </citation>
    <scope>NUCLEOTIDE SEQUENCE [LARGE SCALE GENOMIC DNA]</scope>
    <source>
        <strain evidence="3 4">R12B</strain>
    </source>
</reference>
<name>A0A0T5P076_9RHOB</name>
<keyword evidence="1" id="KW-1133">Transmembrane helix</keyword>
<evidence type="ECO:0000259" key="2">
    <source>
        <dbReference type="SMART" id="SM00421"/>
    </source>
</evidence>
<dbReference type="SUPFAM" id="SSF46894">
    <property type="entry name" value="C-terminal effector domain of the bipartite response regulators"/>
    <property type="match status" value="1"/>
</dbReference>
<keyword evidence="1" id="KW-0472">Membrane</keyword>
<evidence type="ECO:0000313" key="4">
    <source>
        <dbReference type="Proteomes" id="UP000051295"/>
    </source>
</evidence>
<dbReference type="SMART" id="SM00421">
    <property type="entry name" value="HTH_LUXR"/>
    <property type="match status" value="1"/>
</dbReference>